<dbReference type="Pfam" id="PF03969">
    <property type="entry name" value="AFG1_ATPase"/>
    <property type="match status" value="2"/>
</dbReference>
<dbReference type="Proteomes" id="UP000030693">
    <property type="component" value="Unassembled WGS sequence"/>
</dbReference>
<dbReference type="GO" id="GO:0005739">
    <property type="term" value="C:mitochondrion"/>
    <property type="evidence" value="ECO:0007669"/>
    <property type="project" value="TreeGrafter"/>
</dbReference>
<name>A0A058ZHW2_FONAL</name>
<organism evidence="5">
    <name type="scientific">Fonticula alba</name>
    <name type="common">Slime mold</name>
    <dbReference type="NCBI Taxonomy" id="691883"/>
    <lineage>
        <taxon>Eukaryota</taxon>
        <taxon>Rotosphaerida</taxon>
        <taxon>Fonticulaceae</taxon>
        <taxon>Fonticula</taxon>
    </lineage>
</organism>
<protein>
    <submittedName>
        <fullName evidence="5">Uncharacterized protein</fullName>
    </submittedName>
</protein>
<dbReference type="InterPro" id="IPR027417">
    <property type="entry name" value="P-loop_NTPase"/>
</dbReference>
<evidence type="ECO:0000256" key="4">
    <source>
        <dbReference type="SAM" id="MobiDB-lite"/>
    </source>
</evidence>
<evidence type="ECO:0000256" key="1">
    <source>
        <dbReference type="ARBA" id="ARBA00010322"/>
    </source>
</evidence>
<dbReference type="PANTHER" id="PTHR12169:SF29">
    <property type="entry name" value="AFG1-LIKE ATPASE FAMILY PROTEIN"/>
    <property type="match status" value="1"/>
</dbReference>
<evidence type="ECO:0000256" key="2">
    <source>
        <dbReference type="ARBA" id="ARBA00022741"/>
    </source>
</evidence>
<keyword evidence="3" id="KW-0067">ATP-binding</keyword>
<accession>A0A058ZHW2</accession>
<gene>
    <name evidence="5" type="ORF">H696_00642</name>
</gene>
<dbReference type="PANTHER" id="PTHR12169">
    <property type="entry name" value="ATPASE N2B"/>
    <property type="match status" value="1"/>
</dbReference>
<reference evidence="5" key="1">
    <citation type="submission" date="2013-04" db="EMBL/GenBank/DDBJ databases">
        <title>The Genome Sequence of Fonticula alba ATCC 38817.</title>
        <authorList>
            <consortium name="The Broad Institute Genomics Platform"/>
            <person name="Russ C."/>
            <person name="Cuomo C."/>
            <person name="Burger G."/>
            <person name="Gray M.W."/>
            <person name="Holland P.W.H."/>
            <person name="King N."/>
            <person name="Lang F.B.F."/>
            <person name="Roger A.J."/>
            <person name="Ruiz-Trillo I."/>
            <person name="Brown M."/>
            <person name="Walker B."/>
            <person name="Young S."/>
            <person name="Zeng Q."/>
            <person name="Gargeya S."/>
            <person name="Fitzgerald M."/>
            <person name="Haas B."/>
            <person name="Abouelleil A."/>
            <person name="Allen A.W."/>
            <person name="Alvarado L."/>
            <person name="Arachchi H.M."/>
            <person name="Berlin A.M."/>
            <person name="Chapman S.B."/>
            <person name="Gainer-Dewar J."/>
            <person name="Goldberg J."/>
            <person name="Griggs A."/>
            <person name="Gujja S."/>
            <person name="Hansen M."/>
            <person name="Howarth C."/>
            <person name="Imamovic A."/>
            <person name="Ireland A."/>
            <person name="Larimer J."/>
            <person name="McCowan C."/>
            <person name="Murphy C."/>
            <person name="Pearson M."/>
            <person name="Poon T.W."/>
            <person name="Priest M."/>
            <person name="Roberts A."/>
            <person name="Saif S."/>
            <person name="Shea T."/>
            <person name="Sisk P."/>
            <person name="Sykes S."/>
            <person name="Wortman J."/>
            <person name="Nusbaum C."/>
            <person name="Birren B."/>
        </authorList>
    </citation>
    <scope>NUCLEOTIDE SEQUENCE [LARGE SCALE GENOMIC DNA]</scope>
    <source>
        <strain evidence="5">ATCC 38817</strain>
    </source>
</reference>
<keyword evidence="6" id="KW-1185">Reference proteome</keyword>
<dbReference type="GO" id="GO:0016887">
    <property type="term" value="F:ATP hydrolysis activity"/>
    <property type="evidence" value="ECO:0007669"/>
    <property type="project" value="InterPro"/>
</dbReference>
<dbReference type="SUPFAM" id="SSF52540">
    <property type="entry name" value="P-loop containing nucleoside triphosphate hydrolases"/>
    <property type="match status" value="1"/>
</dbReference>
<comment type="similarity">
    <text evidence="1">Belongs to the AFG1 ATPase family.</text>
</comment>
<dbReference type="EMBL" id="KB932201">
    <property type="protein sequence ID" value="KCV73097.1"/>
    <property type="molecule type" value="Genomic_DNA"/>
</dbReference>
<dbReference type="Gene3D" id="3.40.50.300">
    <property type="entry name" value="P-loop containing nucleotide triphosphate hydrolases"/>
    <property type="match status" value="1"/>
</dbReference>
<dbReference type="NCBIfam" id="NF040713">
    <property type="entry name" value="ZapE"/>
    <property type="match status" value="1"/>
</dbReference>
<dbReference type="AlphaFoldDB" id="A0A058ZHW2"/>
<dbReference type="InterPro" id="IPR005654">
    <property type="entry name" value="ATPase_AFG1-like"/>
</dbReference>
<evidence type="ECO:0000313" key="6">
    <source>
        <dbReference type="Proteomes" id="UP000030693"/>
    </source>
</evidence>
<dbReference type="OMA" id="GKLYYLX"/>
<evidence type="ECO:0000256" key="3">
    <source>
        <dbReference type="ARBA" id="ARBA00022840"/>
    </source>
</evidence>
<keyword evidence="2" id="KW-0547">Nucleotide-binding</keyword>
<dbReference type="eggNOG" id="KOG2383">
    <property type="taxonomic scope" value="Eukaryota"/>
</dbReference>
<dbReference type="GO" id="GO:0005524">
    <property type="term" value="F:ATP binding"/>
    <property type="evidence" value="ECO:0007669"/>
    <property type="project" value="UniProtKB-KW"/>
</dbReference>
<dbReference type="RefSeq" id="XP_009492798.1">
    <property type="nucleotide sequence ID" value="XM_009494523.1"/>
</dbReference>
<dbReference type="OrthoDB" id="548867at2759"/>
<feature type="compositionally biased region" description="Low complexity" evidence="4">
    <location>
        <begin position="59"/>
        <end position="72"/>
    </location>
</feature>
<feature type="region of interest" description="Disordered" evidence="4">
    <location>
        <begin position="34"/>
        <end position="78"/>
    </location>
</feature>
<evidence type="ECO:0000313" key="5">
    <source>
        <dbReference type="EMBL" id="KCV73097.1"/>
    </source>
</evidence>
<dbReference type="STRING" id="691883.A0A058ZHW2"/>
<sequence length="613" mass="65424">MFSQTMRLALVRQAASLGRRPATTRRAWAAVGSPRLAIQPSSPSRMHMAPSPSSIGARQLSSSAQPSPQAPAIDHDMDTPADVRGATSGPLFAFDQLVASGQSAPDPSQRAACIVLQRVHNQLNASVAAAPAAVAPAPAPAPAGGWMGSLRSSLGRVVGLGGSAAQAPAPSTSGAGVYLYGGVGTGKTRIMNLLFDTQGPHIPKQRIHFHAFMLDVHARVHRLRSEEPATVDPLQAVARQLAGRMRLLCLDELQVTDIADAMVVKNLFETMINNGVTIIFTSNRHPSELYLRGINREHFLPFIDMVIGRFNVVQVGKTGLDYRSLVASGAVPTQQDGTPAPEAQTAHPAAPGAAELEQLRAPLSRAYASRELEHLADPYFEGFDRAAGLADAFAAVAERDLGTLMAAGPVAAALVDPARRPAVRAATRISIGVGRWLDVEGMVVWPDLAADLEQSTSSLDQTHARRHPAVLVDYKTLCGSARGAADYISLAQRFRRVFLTNVPSLTVEQKDELRRLITLIDVLYETGSLLVMHSQCPVEAIYVDQGPPPTAAELAAAQQAAPGSGHEERFAFARTHSRLTEMRSSAWARSAAREWAREDCDALAGSSQPSQLR</sequence>
<proteinExistence type="inferred from homology"/>
<dbReference type="GeneID" id="20525367"/>